<protein>
    <recommendedName>
        <fullName evidence="1">Small ribosomal subunit protein mS37</fullName>
    </recommendedName>
</protein>
<comment type="subcellular location">
    <subcellularLocation>
        <location evidence="1">Mitochondrion</location>
    </subcellularLocation>
</comment>
<dbReference type="GO" id="GO:0032543">
    <property type="term" value="P:mitochondrial translation"/>
    <property type="evidence" value="ECO:0007669"/>
    <property type="project" value="InterPro"/>
</dbReference>
<organism evidence="2 3">
    <name type="scientific">Echria macrotheca</name>
    <dbReference type="NCBI Taxonomy" id="438768"/>
    <lineage>
        <taxon>Eukaryota</taxon>
        <taxon>Fungi</taxon>
        <taxon>Dikarya</taxon>
        <taxon>Ascomycota</taxon>
        <taxon>Pezizomycotina</taxon>
        <taxon>Sordariomycetes</taxon>
        <taxon>Sordariomycetidae</taxon>
        <taxon>Sordariales</taxon>
        <taxon>Schizotheciaceae</taxon>
        <taxon>Echria</taxon>
    </lineage>
</organism>
<keyword evidence="1" id="KW-0689">Ribosomal protein</keyword>
<sequence>MVQKKPMRLPPLDRIYVRNPNKIEKNACLNVMSQVLACWASSGYNVAGCATVEQALRDCMDKGRPPPQSSNTINYHLNRFTKRLTQKPGQK</sequence>
<keyword evidence="3" id="KW-1185">Reference proteome</keyword>
<comment type="subunit">
    <text evidence="1">Component of the mitochondrial small ribosomal subunit.</text>
</comment>
<comment type="caution">
    <text evidence="2">The sequence shown here is derived from an EMBL/GenBank/DDBJ whole genome shotgun (WGS) entry which is preliminary data.</text>
</comment>
<dbReference type="Proteomes" id="UP001239445">
    <property type="component" value="Unassembled WGS sequence"/>
</dbReference>
<dbReference type="EMBL" id="MU839827">
    <property type="protein sequence ID" value="KAK1760273.1"/>
    <property type="molecule type" value="Genomic_DNA"/>
</dbReference>
<dbReference type="GO" id="GO:0005763">
    <property type="term" value="C:mitochondrial small ribosomal subunit"/>
    <property type="evidence" value="ECO:0007669"/>
    <property type="project" value="TreeGrafter"/>
</dbReference>
<keyword evidence="1" id="KW-0496">Mitochondrion</keyword>
<dbReference type="AlphaFoldDB" id="A0AAJ0FED9"/>
<comment type="similarity">
    <text evidence="1">Belongs to the mitochondrion-specific ribosomal protein mS37 family.</text>
</comment>
<comment type="function">
    <text evidence="1">Component of the mitochondrial ribosome (mitoribosome), a dedicated translation machinery responsible for the synthesis of mitochondrial genome-encoded proteins, including at least some of the essential transmembrane subunits of the mitochondrial respiratory chain. The mitoribosomes are attached to the mitochondrial inner membrane and translation products are cotranslationally integrated into the membrane.</text>
</comment>
<name>A0AAJ0FED9_9PEZI</name>
<evidence type="ECO:0000313" key="2">
    <source>
        <dbReference type="EMBL" id="KAK1760273.1"/>
    </source>
</evidence>
<proteinExistence type="inferred from homology"/>
<dbReference type="GO" id="GO:0003735">
    <property type="term" value="F:structural constituent of ribosome"/>
    <property type="evidence" value="ECO:0007669"/>
    <property type="project" value="InterPro"/>
</dbReference>
<evidence type="ECO:0000256" key="1">
    <source>
        <dbReference type="PIRNR" id="PIRNR037706"/>
    </source>
</evidence>
<gene>
    <name evidence="2" type="ORF">QBC47DRAFT_396271</name>
</gene>
<dbReference type="InterPro" id="IPR017264">
    <property type="entry name" value="Ribosomal_mS37_fun"/>
</dbReference>
<dbReference type="PIRSF" id="PIRSF037706">
    <property type="entry name" value="MRP10"/>
    <property type="match status" value="1"/>
</dbReference>
<reference evidence="2" key="1">
    <citation type="submission" date="2023-06" db="EMBL/GenBank/DDBJ databases">
        <title>Genome-scale phylogeny and comparative genomics of the fungal order Sordariales.</title>
        <authorList>
            <consortium name="Lawrence Berkeley National Laboratory"/>
            <person name="Hensen N."/>
            <person name="Bonometti L."/>
            <person name="Westerberg I."/>
            <person name="Brannstrom I.O."/>
            <person name="Guillou S."/>
            <person name="Cros-Aarteil S."/>
            <person name="Calhoun S."/>
            <person name="Haridas S."/>
            <person name="Kuo A."/>
            <person name="Mondo S."/>
            <person name="Pangilinan J."/>
            <person name="Riley R."/>
            <person name="Labutti K."/>
            <person name="Andreopoulos B."/>
            <person name="Lipzen A."/>
            <person name="Chen C."/>
            <person name="Yanf M."/>
            <person name="Daum C."/>
            <person name="Ng V."/>
            <person name="Clum A."/>
            <person name="Steindorff A."/>
            <person name="Ohm R."/>
            <person name="Martin F."/>
            <person name="Silar P."/>
            <person name="Natvig D."/>
            <person name="Lalanne C."/>
            <person name="Gautier V."/>
            <person name="Ament-Velasquez S.L."/>
            <person name="Kruys A."/>
            <person name="Hutchinson M.I."/>
            <person name="Powell A.J."/>
            <person name="Barry K."/>
            <person name="Miller A.N."/>
            <person name="Grigoriev I.V."/>
            <person name="Debuchy R."/>
            <person name="Gladieux P."/>
            <person name="Thoren M.H."/>
            <person name="Johannesson H."/>
        </authorList>
    </citation>
    <scope>NUCLEOTIDE SEQUENCE</scope>
    <source>
        <strain evidence="2">PSN4</strain>
    </source>
</reference>
<dbReference type="PANTHER" id="PTHR28066:SF1">
    <property type="entry name" value="SMALL RIBOSOMAL SUBUNIT PROTEIN MS37"/>
    <property type="match status" value="1"/>
</dbReference>
<keyword evidence="1" id="KW-0687">Ribonucleoprotein</keyword>
<evidence type="ECO:0000313" key="3">
    <source>
        <dbReference type="Proteomes" id="UP001239445"/>
    </source>
</evidence>
<dbReference type="PANTHER" id="PTHR28066">
    <property type="entry name" value="37S RIBOSOMAL PROTEIN MRP10, MITOCHONDRIAL"/>
    <property type="match status" value="1"/>
</dbReference>
<accession>A0AAJ0FED9</accession>